<dbReference type="Gene3D" id="1.10.150.50">
    <property type="entry name" value="Transcription Factor, Ets-1"/>
    <property type="match status" value="1"/>
</dbReference>
<dbReference type="Proteomes" id="UP000626092">
    <property type="component" value="Unassembled WGS sequence"/>
</dbReference>
<dbReference type="SMART" id="SM00454">
    <property type="entry name" value="SAM"/>
    <property type="match status" value="1"/>
</dbReference>
<evidence type="ECO:0000259" key="4">
    <source>
        <dbReference type="PROSITE" id="PS50105"/>
    </source>
</evidence>
<proteinExistence type="predicted"/>
<protein>
    <recommendedName>
        <fullName evidence="4">SAM domain-containing protein</fullName>
    </recommendedName>
</protein>
<evidence type="ECO:0000256" key="3">
    <source>
        <dbReference type="SAM" id="Phobius"/>
    </source>
</evidence>
<gene>
    <name evidence="5" type="ORF">RHSIM_Rhsim13G0046900</name>
</gene>
<keyword evidence="3" id="KW-1133">Transmembrane helix</keyword>
<sequence>MYADRVDTESGRSVKDRLNGSTIDDSGRRRQFTGKRFSLSLSLSLAASLICCWHCLWLSFQFFIGQRQDDDRWEHDLYKDDDPQVSNRRIDTKDLRFKLQKKSILQAIHSGSGSVSAVRDLREKLSGLTYSLPVKSDPPKPKTKANPKPKPLLEGSTKSVIVEAHESETKKVASSIPRKKTQQKVVSVACEIMSMFTAHPEKFDYSSLSDTSLVQAESVDSFLQSLGLEKYSITFQAEEVDMTALVHMADEDLKALGIPMKMVVNRVQGRRYFWHWNLKSDISGWTKFLCICGSQCFSSILLKSVGVFQPGMPLRRTFLG</sequence>
<feature type="transmembrane region" description="Helical" evidence="3">
    <location>
        <begin position="37"/>
        <end position="60"/>
    </location>
</feature>
<keyword evidence="6" id="KW-1185">Reference proteome</keyword>
<dbReference type="AlphaFoldDB" id="A0A834G0T2"/>
<name>A0A834G0T2_RHOSS</name>
<dbReference type="InterPro" id="IPR001660">
    <property type="entry name" value="SAM"/>
</dbReference>
<comment type="caution">
    <text evidence="5">The sequence shown here is derived from an EMBL/GenBank/DDBJ whole genome shotgun (WGS) entry which is preliminary data.</text>
</comment>
<organism evidence="5 6">
    <name type="scientific">Rhododendron simsii</name>
    <name type="common">Sims's rhododendron</name>
    <dbReference type="NCBI Taxonomy" id="118357"/>
    <lineage>
        <taxon>Eukaryota</taxon>
        <taxon>Viridiplantae</taxon>
        <taxon>Streptophyta</taxon>
        <taxon>Embryophyta</taxon>
        <taxon>Tracheophyta</taxon>
        <taxon>Spermatophyta</taxon>
        <taxon>Magnoliopsida</taxon>
        <taxon>eudicotyledons</taxon>
        <taxon>Gunneridae</taxon>
        <taxon>Pentapetalae</taxon>
        <taxon>asterids</taxon>
        <taxon>Ericales</taxon>
        <taxon>Ericaceae</taxon>
        <taxon>Ericoideae</taxon>
        <taxon>Rhodoreae</taxon>
        <taxon>Rhododendron</taxon>
    </lineage>
</organism>
<dbReference type="EMBL" id="WJXA01000013">
    <property type="protein sequence ID" value="KAF7120666.1"/>
    <property type="molecule type" value="Genomic_DNA"/>
</dbReference>
<accession>A0A834G0T2</accession>
<dbReference type="PANTHER" id="PTHR10627">
    <property type="entry name" value="SCP160"/>
    <property type="match status" value="1"/>
</dbReference>
<keyword evidence="3" id="KW-0472">Membrane</keyword>
<keyword evidence="1" id="KW-0677">Repeat</keyword>
<evidence type="ECO:0000256" key="2">
    <source>
        <dbReference type="SAM" id="MobiDB-lite"/>
    </source>
</evidence>
<feature type="compositionally biased region" description="Basic and acidic residues" evidence="2">
    <location>
        <begin position="1"/>
        <end position="18"/>
    </location>
</feature>
<evidence type="ECO:0000313" key="5">
    <source>
        <dbReference type="EMBL" id="KAF7120666.1"/>
    </source>
</evidence>
<dbReference type="PROSITE" id="PS50105">
    <property type="entry name" value="SAM_DOMAIN"/>
    <property type="match status" value="1"/>
</dbReference>
<dbReference type="PANTHER" id="PTHR10627:SF74">
    <property type="entry name" value="OS08G0526500 PROTEIN"/>
    <property type="match status" value="1"/>
</dbReference>
<keyword evidence="3" id="KW-0812">Transmembrane</keyword>
<dbReference type="OrthoDB" id="76949at2759"/>
<feature type="region of interest" description="Disordered" evidence="2">
    <location>
        <begin position="1"/>
        <end position="22"/>
    </location>
</feature>
<evidence type="ECO:0000313" key="6">
    <source>
        <dbReference type="Proteomes" id="UP000626092"/>
    </source>
</evidence>
<dbReference type="Pfam" id="PF00536">
    <property type="entry name" value="SAM_1"/>
    <property type="match status" value="1"/>
</dbReference>
<reference evidence="5" key="1">
    <citation type="submission" date="2019-11" db="EMBL/GenBank/DDBJ databases">
        <authorList>
            <person name="Liu Y."/>
            <person name="Hou J."/>
            <person name="Li T.-Q."/>
            <person name="Guan C.-H."/>
            <person name="Wu X."/>
            <person name="Wu H.-Z."/>
            <person name="Ling F."/>
            <person name="Zhang R."/>
            <person name="Shi X.-G."/>
            <person name="Ren J.-P."/>
            <person name="Chen E.-F."/>
            <person name="Sun J.-M."/>
        </authorList>
    </citation>
    <scope>NUCLEOTIDE SEQUENCE</scope>
    <source>
        <strain evidence="5">Adult_tree_wgs_1</strain>
        <tissue evidence="5">Leaves</tissue>
    </source>
</reference>
<feature type="region of interest" description="Disordered" evidence="2">
    <location>
        <begin position="130"/>
        <end position="157"/>
    </location>
</feature>
<feature type="domain" description="SAM" evidence="4">
    <location>
        <begin position="214"/>
        <end position="258"/>
    </location>
</feature>
<dbReference type="InterPro" id="IPR013761">
    <property type="entry name" value="SAM/pointed_sf"/>
</dbReference>
<evidence type="ECO:0000256" key="1">
    <source>
        <dbReference type="ARBA" id="ARBA00022737"/>
    </source>
</evidence>
<dbReference type="SUPFAM" id="SSF47769">
    <property type="entry name" value="SAM/Pointed domain"/>
    <property type="match status" value="1"/>
</dbReference>
<dbReference type="CDD" id="cd09487">
    <property type="entry name" value="SAM_superfamily"/>
    <property type="match status" value="1"/>
</dbReference>